<dbReference type="EC" id="6.3.5.4" evidence="3"/>
<evidence type="ECO:0000256" key="9">
    <source>
        <dbReference type="PIRSR" id="PIRSR001589-2"/>
    </source>
</evidence>
<evidence type="ECO:0000256" key="1">
    <source>
        <dbReference type="ARBA" id="ARBA00005187"/>
    </source>
</evidence>
<dbReference type="GO" id="GO:0006529">
    <property type="term" value="P:asparagine biosynthetic process"/>
    <property type="evidence" value="ECO:0007669"/>
    <property type="project" value="UniProtKB-KW"/>
</dbReference>
<proteinExistence type="inferred from homology"/>
<dbReference type="Pfam" id="PF13522">
    <property type="entry name" value="GATase_6"/>
    <property type="match status" value="1"/>
</dbReference>
<evidence type="ECO:0000313" key="13">
    <source>
        <dbReference type="Proteomes" id="UP000315252"/>
    </source>
</evidence>
<name>A0A545U2E3_9PROT</name>
<feature type="domain" description="Glutamine amidotransferase type-2" evidence="11">
    <location>
        <begin position="2"/>
        <end position="222"/>
    </location>
</feature>
<dbReference type="SUPFAM" id="SSF56235">
    <property type="entry name" value="N-terminal nucleophile aminohydrolases (Ntn hydrolases)"/>
    <property type="match status" value="1"/>
</dbReference>
<dbReference type="GO" id="GO:0004066">
    <property type="term" value="F:asparagine synthase (glutamine-hydrolyzing) activity"/>
    <property type="evidence" value="ECO:0007669"/>
    <property type="project" value="UniProtKB-EC"/>
</dbReference>
<feature type="binding site" evidence="9">
    <location>
        <begin position="377"/>
        <end position="378"/>
    </location>
    <ligand>
        <name>ATP</name>
        <dbReference type="ChEBI" id="CHEBI:30616"/>
    </ligand>
</feature>
<dbReference type="PROSITE" id="PS51278">
    <property type="entry name" value="GATASE_TYPE_2"/>
    <property type="match status" value="1"/>
</dbReference>
<comment type="similarity">
    <text evidence="2">Belongs to the asparagine synthetase family.</text>
</comment>
<dbReference type="PANTHER" id="PTHR43284:SF1">
    <property type="entry name" value="ASPARAGINE SYNTHETASE"/>
    <property type="match status" value="1"/>
</dbReference>
<dbReference type="CDD" id="cd00712">
    <property type="entry name" value="AsnB"/>
    <property type="match status" value="1"/>
</dbReference>
<evidence type="ECO:0000256" key="3">
    <source>
        <dbReference type="ARBA" id="ARBA00012737"/>
    </source>
</evidence>
<accession>A0A545U2E3</accession>
<evidence type="ECO:0000256" key="5">
    <source>
        <dbReference type="ARBA" id="ARBA00022840"/>
    </source>
</evidence>
<evidence type="ECO:0000259" key="11">
    <source>
        <dbReference type="PROSITE" id="PS51278"/>
    </source>
</evidence>
<feature type="site" description="Important for beta-aspartyl-AMP intermediate formation" evidence="10">
    <location>
        <position position="379"/>
    </location>
</feature>
<evidence type="ECO:0000256" key="7">
    <source>
        <dbReference type="ARBA" id="ARBA00048741"/>
    </source>
</evidence>
<feature type="binding site" evidence="9">
    <location>
        <position position="304"/>
    </location>
    <ligand>
        <name>ATP</name>
        <dbReference type="ChEBI" id="CHEBI:30616"/>
    </ligand>
</feature>
<dbReference type="InterPro" id="IPR006426">
    <property type="entry name" value="Asn_synth_AEB"/>
</dbReference>
<feature type="binding site" evidence="9">
    <location>
        <position position="108"/>
    </location>
    <ligand>
        <name>L-glutamine</name>
        <dbReference type="ChEBI" id="CHEBI:58359"/>
    </ligand>
</feature>
<organism evidence="12 13">
    <name type="scientific">Denitrobaculum tricleocarpae</name>
    <dbReference type="NCBI Taxonomy" id="2591009"/>
    <lineage>
        <taxon>Bacteria</taxon>
        <taxon>Pseudomonadati</taxon>
        <taxon>Pseudomonadota</taxon>
        <taxon>Alphaproteobacteria</taxon>
        <taxon>Rhodospirillales</taxon>
        <taxon>Rhodospirillaceae</taxon>
        <taxon>Denitrobaculum</taxon>
    </lineage>
</organism>
<dbReference type="PIRSF" id="PIRSF001589">
    <property type="entry name" value="Asn_synthetase_glu-h"/>
    <property type="match status" value="1"/>
</dbReference>
<dbReference type="Gene3D" id="3.40.50.620">
    <property type="entry name" value="HUPs"/>
    <property type="match status" value="1"/>
</dbReference>
<evidence type="ECO:0000256" key="4">
    <source>
        <dbReference type="ARBA" id="ARBA00022741"/>
    </source>
</evidence>
<comment type="caution">
    <text evidence="12">The sequence shown here is derived from an EMBL/GenBank/DDBJ whole genome shotgun (WGS) entry which is preliminary data.</text>
</comment>
<gene>
    <name evidence="12" type="primary">asnB</name>
    <name evidence="12" type="ORF">FKG95_03360</name>
</gene>
<comment type="pathway">
    <text evidence="1">Amino-acid biosynthesis; L-asparagine biosynthesis; L-asparagine from L-aspartate (L-Gln route): step 1/1.</text>
</comment>
<sequence>MCGIAGFWEDPGRSDAELTASAQVMAESMTRRGPDAQIGWADARAGIGLAHARLSVIDLSDAGLQPMTSASGRFVMVYNGEVYNAPEIRSELCTELGAESPDFRGHSDTEVILEACAHWGLEATLARLIGMFAIALWDREARVLSLARDRLGIKPLYWGQIGQLFLFGSELTALRAHKGWHGEINPDALSSYLRFSYVPAPDSIYKGVQKLEAGQILTLKEGEAPQIHSYWSLRAVAKAGLADPLRGDDRELTDRVHDLLMDAVGRRMVADVPLGAFLSGGIDSSCVVALMQAQSDRPVQTFSIGMAEAGYNEAEQAKEIARHLGTDHSELYISAKDAQDVIPDLADYYVEPFANSSQIPTFLVSKLARGSVTVSLSGDGGDELFNGYNRYLWGDRINRRCKSLPLPLRSAAARLIRGLSPERWDAFSRRLPAALRVPQLGQKAHKVSSVLDLPDEEALFRGLVSAWHAPDRLVNGAAEPQRLLWDQTLAQDVPPFMERMQVMDSLTYLTDDNLTKLDRASMAVSLEARVPLLDHRVAELAFHLPRSLRVRDGQGKWVLRQILARYLPREMFERPKMGFGIPIGQWLKGPLRDWAEELLSTSALEADGLLRAAPIRQAWADHLAGRSNDGVPLWTVLMYQAWRQRWTRS</sequence>
<keyword evidence="6 8" id="KW-0315">Glutamine amidotransferase</keyword>
<keyword evidence="5 9" id="KW-0067">ATP-binding</keyword>
<reference evidence="12 13" key="1">
    <citation type="submission" date="2019-06" db="EMBL/GenBank/DDBJ databases">
        <title>Whole genome sequence for Rhodospirillaceae sp. R148.</title>
        <authorList>
            <person name="Wang G."/>
        </authorList>
    </citation>
    <scope>NUCLEOTIDE SEQUENCE [LARGE SCALE GENOMIC DNA]</scope>
    <source>
        <strain evidence="12 13">R148</strain>
    </source>
</reference>
<keyword evidence="4 9" id="KW-0547">Nucleotide-binding</keyword>
<keyword evidence="13" id="KW-1185">Reference proteome</keyword>
<dbReference type="NCBIfam" id="TIGR01536">
    <property type="entry name" value="asn_synth_AEB"/>
    <property type="match status" value="1"/>
</dbReference>
<dbReference type="RefSeq" id="WP_142894878.1">
    <property type="nucleotide sequence ID" value="NZ_ML660052.1"/>
</dbReference>
<feature type="active site" description="For GATase activity" evidence="8">
    <location>
        <position position="2"/>
    </location>
</feature>
<evidence type="ECO:0000256" key="6">
    <source>
        <dbReference type="ARBA" id="ARBA00022962"/>
    </source>
</evidence>
<dbReference type="InterPro" id="IPR033738">
    <property type="entry name" value="AsnB_N"/>
</dbReference>
<dbReference type="InterPro" id="IPR014729">
    <property type="entry name" value="Rossmann-like_a/b/a_fold"/>
</dbReference>
<dbReference type="SUPFAM" id="SSF52402">
    <property type="entry name" value="Adenine nucleotide alpha hydrolases-like"/>
    <property type="match status" value="1"/>
</dbReference>
<keyword evidence="8" id="KW-0061">Asparagine biosynthesis</keyword>
<dbReference type="OrthoDB" id="9763290at2"/>
<evidence type="ECO:0000256" key="2">
    <source>
        <dbReference type="ARBA" id="ARBA00005752"/>
    </source>
</evidence>
<dbReference type="GO" id="GO:0005524">
    <property type="term" value="F:ATP binding"/>
    <property type="evidence" value="ECO:0007669"/>
    <property type="project" value="UniProtKB-KW"/>
</dbReference>
<dbReference type="AlphaFoldDB" id="A0A545U2E3"/>
<evidence type="ECO:0000313" key="12">
    <source>
        <dbReference type="EMBL" id="TQV83641.1"/>
    </source>
</evidence>
<dbReference type="Gene3D" id="3.60.20.10">
    <property type="entry name" value="Glutamine Phosphoribosylpyrophosphate, subunit 1, domain 1"/>
    <property type="match status" value="1"/>
</dbReference>
<dbReference type="EMBL" id="VHSH01000001">
    <property type="protein sequence ID" value="TQV83641.1"/>
    <property type="molecule type" value="Genomic_DNA"/>
</dbReference>
<dbReference type="Proteomes" id="UP000315252">
    <property type="component" value="Unassembled WGS sequence"/>
</dbReference>
<dbReference type="InterPro" id="IPR001962">
    <property type="entry name" value="Asn_synthase"/>
</dbReference>
<dbReference type="InterPro" id="IPR017932">
    <property type="entry name" value="GATase_2_dom"/>
</dbReference>
<dbReference type="CDD" id="cd01991">
    <property type="entry name" value="Asn_synthase_B_C"/>
    <property type="match status" value="1"/>
</dbReference>
<evidence type="ECO:0000256" key="10">
    <source>
        <dbReference type="PIRSR" id="PIRSR001589-3"/>
    </source>
</evidence>
<evidence type="ECO:0000256" key="8">
    <source>
        <dbReference type="PIRSR" id="PIRSR001589-1"/>
    </source>
</evidence>
<dbReference type="GO" id="GO:0005829">
    <property type="term" value="C:cytosol"/>
    <property type="evidence" value="ECO:0007669"/>
    <property type="project" value="TreeGrafter"/>
</dbReference>
<dbReference type="InterPro" id="IPR051786">
    <property type="entry name" value="ASN_synthetase/amidase"/>
</dbReference>
<comment type="catalytic activity">
    <reaction evidence="7">
        <text>L-aspartate + L-glutamine + ATP + H2O = L-asparagine + L-glutamate + AMP + diphosphate + H(+)</text>
        <dbReference type="Rhea" id="RHEA:12228"/>
        <dbReference type="ChEBI" id="CHEBI:15377"/>
        <dbReference type="ChEBI" id="CHEBI:15378"/>
        <dbReference type="ChEBI" id="CHEBI:29985"/>
        <dbReference type="ChEBI" id="CHEBI:29991"/>
        <dbReference type="ChEBI" id="CHEBI:30616"/>
        <dbReference type="ChEBI" id="CHEBI:33019"/>
        <dbReference type="ChEBI" id="CHEBI:58048"/>
        <dbReference type="ChEBI" id="CHEBI:58359"/>
        <dbReference type="ChEBI" id="CHEBI:456215"/>
        <dbReference type="EC" id="6.3.5.4"/>
    </reaction>
</comment>
<keyword evidence="8" id="KW-0028">Amino-acid biosynthesis</keyword>
<keyword evidence="12" id="KW-0436">Ligase</keyword>
<dbReference type="Pfam" id="PF00733">
    <property type="entry name" value="Asn_synthase"/>
    <property type="match status" value="1"/>
</dbReference>
<protein>
    <recommendedName>
        <fullName evidence="3">asparagine synthase (glutamine-hydrolyzing)</fullName>
        <ecNumber evidence="3">6.3.5.4</ecNumber>
    </recommendedName>
</protein>
<dbReference type="InterPro" id="IPR029055">
    <property type="entry name" value="Ntn_hydrolases_N"/>
</dbReference>
<dbReference type="PANTHER" id="PTHR43284">
    <property type="entry name" value="ASPARAGINE SYNTHETASE (GLUTAMINE-HYDROLYZING)"/>
    <property type="match status" value="1"/>
</dbReference>